<evidence type="ECO:0000313" key="2">
    <source>
        <dbReference type="EMBL" id="RHY32835.1"/>
    </source>
</evidence>
<proteinExistence type="predicted"/>
<dbReference type="VEuPathDB" id="FungiDB:H310_09961"/>
<evidence type="ECO:0000256" key="1">
    <source>
        <dbReference type="SAM" id="MobiDB-lite"/>
    </source>
</evidence>
<feature type="region of interest" description="Disordered" evidence="1">
    <location>
        <begin position="76"/>
        <end position="103"/>
    </location>
</feature>
<dbReference type="AlphaFoldDB" id="A0A3R6W1F0"/>
<keyword evidence="3" id="KW-1185">Reference proteome</keyword>
<protein>
    <submittedName>
        <fullName evidence="2">Uncharacterized protein</fullName>
    </submittedName>
</protein>
<organism evidence="2 3">
    <name type="scientific">Aphanomyces invadans</name>
    <dbReference type="NCBI Taxonomy" id="157072"/>
    <lineage>
        <taxon>Eukaryota</taxon>
        <taxon>Sar</taxon>
        <taxon>Stramenopiles</taxon>
        <taxon>Oomycota</taxon>
        <taxon>Saprolegniomycetes</taxon>
        <taxon>Saprolegniales</taxon>
        <taxon>Verrucalvaceae</taxon>
        <taxon>Aphanomyces</taxon>
    </lineage>
</organism>
<comment type="caution">
    <text evidence="2">The sequence shown here is derived from an EMBL/GenBank/DDBJ whole genome shotgun (WGS) entry which is preliminary data.</text>
</comment>
<accession>A0A3R6W1F0</accession>
<name>A0A3R6W1F0_9STRA</name>
<feature type="region of interest" description="Disordered" evidence="1">
    <location>
        <begin position="1"/>
        <end position="30"/>
    </location>
</feature>
<sequence>MATHTEGLAGTAEVVKPVDDSTNQPLDEWSEKQLAEWRKGQRKSVMNEVEPGVHLNLPDVALLSPDEEMWKSLAVETKSKPPAAQQGKDQVRDATRVLDPNNPLDTTILQLASKHQAPRKRTVSEELCTLLKEPTKWLMSGGSQQPAPAVERIAAWKFYPAQVVQEEE</sequence>
<gene>
    <name evidence="2" type="ORF">DYB32_002186</name>
</gene>
<dbReference type="EMBL" id="QUSY01000110">
    <property type="protein sequence ID" value="RHY32835.1"/>
    <property type="molecule type" value="Genomic_DNA"/>
</dbReference>
<evidence type="ECO:0000313" key="3">
    <source>
        <dbReference type="Proteomes" id="UP000285060"/>
    </source>
</evidence>
<reference evidence="2 3" key="1">
    <citation type="submission" date="2018-08" db="EMBL/GenBank/DDBJ databases">
        <title>Aphanomyces genome sequencing and annotation.</title>
        <authorList>
            <person name="Minardi D."/>
            <person name="Oidtmann B."/>
            <person name="Van Der Giezen M."/>
            <person name="Studholme D.J."/>
        </authorList>
    </citation>
    <scope>NUCLEOTIDE SEQUENCE [LARGE SCALE GENOMIC DNA]</scope>
    <source>
        <strain evidence="2 3">NJM0002</strain>
    </source>
</reference>
<dbReference type="Proteomes" id="UP000285060">
    <property type="component" value="Unassembled WGS sequence"/>
</dbReference>